<evidence type="ECO:0000313" key="3">
    <source>
        <dbReference type="EMBL" id="TPP50210.1"/>
    </source>
</evidence>
<keyword evidence="2" id="KW-0472">Membrane</keyword>
<feature type="region of interest" description="Disordered" evidence="1">
    <location>
        <begin position="219"/>
        <end position="239"/>
    </location>
</feature>
<dbReference type="VEuPathDB" id="TriTrypDB:LdCL_230022400"/>
<dbReference type="VEuPathDB" id="TriTrypDB:LDHU3_23.2040"/>
<evidence type="ECO:0000256" key="2">
    <source>
        <dbReference type="SAM" id="Phobius"/>
    </source>
</evidence>
<organism evidence="3 4">
    <name type="scientific">Leishmania donovani</name>
    <dbReference type="NCBI Taxonomy" id="5661"/>
    <lineage>
        <taxon>Eukaryota</taxon>
        <taxon>Discoba</taxon>
        <taxon>Euglenozoa</taxon>
        <taxon>Kinetoplastea</taxon>
        <taxon>Metakinetoplastina</taxon>
        <taxon>Trypanosomatida</taxon>
        <taxon>Trypanosomatidae</taxon>
        <taxon>Leishmaniinae</taxon>
        <taxon>Leishmania</taxon>
    </lineage>
</organism>
<evidence type="ECO:0000256" key="1">
    <source>
        <dbReference type="SAM" id="MobiDB-lite"/>
    </source>
</evidence>
<name>A0A504XVX2_LEIDO</name>
<gene>
    <name evidence="3" type="ORF">CGC21_16965</name>
</gene>
<dbReference type="EMBL" id="RHLC01000022">
    <property type="protein sequence ID" value="TPP50210.1"/>
    <property type="molecule type" value="Genomic_DNA"/>
</dbReference>
<evidence type="ECO:0000313" key="4">
    <source>
        <dbReference type="Proteomes" id="UP000318447"/>
    </source>
</evidence>
<comment type="caution">
    <text evidence="3">The sequence shown here is derived from an EMBL/GenBank/DDBJ whole genome shotgun (WGS) entry which is preliminary data.</text>
</comment>
<sequence length="239" mass="25666">MHLLGVELWCCRCNRYLIIDTIISVVVAAVCVPVFITVSAARAYTGILLGAAVIVLCRLWRFLPSHKRWVDQQACKMAAKLVAERRIVRPPTQLPWLPPEDPSTGRKDAVASPLYYPCATPSSAPSCNYYCGAPVSGYDQQVDDHTMLDRNGSPAFSHRVSMASLTSSGRHSSVAAIAGEGDARVDLMHSLPAPPVPLALQGASYASLEVKSLAANASRSRQGSHYLRSGASPSSVFLS</sequence>
<proteinExistence type="predicted"/>
<feature type="transmembrane region" description="Helical" evidence="2">
    <location>
        <begin position="42"/>
        <end position="60"/>
    </location>
</feature>
<protein>
    <submittedName>
        <fullName evidence="3">Putative integral membrane protein</fullName>
    </submittedName>
</protein>
<dbReference type="Proteomes" id="UP000318447">
    <property type="component" value="Unassembled WGS sequence"/>
</dbReference>
<feature type="transmembrane region" description="Helical" evidence="2">
    <location>
        <begin position="16"/>
        <end position="36"/>
    </location>
</feature>
<keyword evidence="2" id="KW-1133">Transmembrane helix</keyword>
<keyword evidence="2" id="KW-0812">Transmembrane</keyword>
<reference evidence="4" key="1">
    <citation type="submission" date="2019-02" db="EMBL/GenBank/DDBJ databases">
        <title>FDA dAtabase for Regulatory Grade micrObial Sequences (FDA-ARGOS): Supporting development and validation of Infectious Disease Dx tests.</title>
        <authorList>
            <person name="Duncan R."/>
            <person name="Fisher C."/>
            <person name="Tallon L."/>
            <person name="Sadzewicz L."/>
            <person name="Sengamalay N."/>
            <person name="Ott S."/>
            <person name="Godinez A."/>
            <person name="Nagaraj S."/>
            <person name="Vavikolanu K."/>
            <person name="Nadendla S."/>
            <person name="Aluvathingal J."/>
            <person name="Sichtig H."/>
        </authorList>
    </citation>
    <scope>NUCLEOTIDE SEQUENCE [LARGE SCALE GENOMIC DNA]</scope>
    <source>
        <strain evidence="4">FDAARGOS_361</strain>
    </source>
</reference>
<accession>A0A504XVX2</accession>
<dbReference type="AlphaFoldDB" id="A0A504XVX2"/>